<reference evidence="2" key="1">
    <citation type="journal article" date="2020" name="mSystems">
        <title>Genome- and Community-Level Interaction Insights into Carbon Utilization and Element Cycling Functions of Hydrothermarchaeota in Hydrothermal Sediment.</title>
        <authorList>
            <person name="Zhou Z."/>
            <person name="Liu Y."/>
            <person name="Xu W."/>
            <person name="Pan J."/>
            <person name="Luo Z.H."/>
            <person name="Li M."/>
        </authorList>
    </citation>
    <scope>NUCLEOTIDE SEQUENCE [LARGE SCALE GENOMIC DNA]</scope>
    <source>
        <strain evidence="2">SpSt-573</strain>
    </source>
</reference>
<evidence type="ECO:0000256" key="1">
    <source>
        <dbReference type="SAM" id="SignalP"/>
    </source>
</evidence>
<evidence type="ECO:0008006" key="3">
    <source>
        <dbReference type="Google" id="ProtNLM"/>
    </source>
</evidence>
<sequence length="366" mass="39915">MRRLLVSLLGAALLAAPAMAEDEGPSVSFSGMLDADVWTDFTGKFYTNSELDLGMTAKFNDAVSAHVYATVNSMYAPSGGRIPAGTAAPNERWIDFAFDGFDIEYATKFGTFTAGDLVYQFGKFNYYFYKRLSMITPESFTRGLKYSLGNDMITQTLSLGVADANYGTGDVVGTTLLSLGEDQSVEAYYGVRGDVSLDFKSAADVFVGAEYKGAFGPLSVKADVGYKSLMGEDRSSTVALLLEPTLALGKFSIAASVYAFVDPDSTNYKSFMDTTGVLSSTNPVDDEMVIYVEPGVSVTDNFGIGLPLELHDDFLATEDDMEFWAVPTFYIYPTDKVQWWIWGSLVQPLYDADPFWGLGSEIIVNF</sequence>
<keyword evidence="1" id="KW-0732">Signal</keyword>
<accession>A0A7C4KHD6</accession>
<comment type="caution">
    <text evidence="2">The sequence shown here is derived from an EMBL/GenBank/DDBJ whole genome shotgun (WGS) entry which is preliminary data.</text>
</comment>
<dbReference type="EMBL" id="DSYK01000403">
    <property type="protein sequence ID" value="HGS21822.1"/>
    <property type="molecule type" value="Genomic_DNA"/>
</dbReference>
<name>A0A7C4KHD6_9CHLR</name>
<protein>
    <recommendedName>
        <fullName evidence="3">Porin</fullName>
    </recommendedName>
</protein>
<dbReference type="AlphaFoldDB" id="A0A7C4KHD6"/>
<organism evidence="2">
    <name type="scientific">Anaerolinea thermolimosa</name>
    <dbReference type="NCBI Taxonomy" id="229919"/>
    <lineage>
        <taxon>Bacteria</taxon>
        <taxon>Bacillati</taxon>
        <taxon>Chloroflexota</taxon>
        <taxon>Anaerolineae</taxon>
        <taxon>Anaerolineales</taxon>
        <taxon>Anaerolineaceae</taxon>
        <taxon>Anaerolinea</taxon>
    </lineage>
</organism>
<gene>
    <name evidence="2" type="ORF">ENT37_08125</name>
</gene>
<proteinExistence type="predicted"/>
<feature type="signal peptide" evidence="1">
    <location>
        <begin position="1"/>
        <end position="20"/>
    </location>
</feature>
<feature type="chain" id="PRO_5028488934" description="Porin" evidence="1">
    <location>
        <begin position="21"/>
        <end position="366"/>
    </location>
</feature>
<evidence type="ECO:0000313" key="2">
    <source>
        <dbReference type="EMBL" id="HGS21822.1"/>
    </source>
</evidence>